<evidence type="ECO:0000313" key="2">
    <source>
        <dbReference type="EMBL" id="KST66362.1"/>
    </source>
</evidence>
<dbReference type="AlphaFoldDB" id="A0A0V7ZPJ7"/>
<keyword evidence="4" id="KW-1185">Reference proteome</keyword>
<protein>
    <submittedName>
        <fullName evidence="2">Uncharacterized protein</fullName>
    </submittedName>
</protein>
<accession>A0A0V7ZPJ7</accession>
<dbReference type="EMBL" id="LMTZ01000097">
    <property type="protein sequence ID" value="KST66362.1"/>
    <property type="molecule type" value="Genomic_DNA"/>
</dbReference>
<dbReference type="RefSeq" id="WP_027846905.1">
    <property type="nucleotide sequence ID" value="NZ_LMTZ01000095.1"/>
</dbReference>
<dbReference type="EMBL" id="LMTZ01000095">
    <property type="protein sequence ID" value="KST66683.1"/>
    <property type="molecule type" value="Genomic_DNA"/>
</dbReference>
<sequence>MTKKRDFLTLVTNLALVLLNSVKRIPTWQTLLKLGWRIFSITLWAILILIVLSSFGRHFAFGNTLAAPVANTTGVASKFTIAATQTDKLTVELDAALVAARKAALTAASDELDTWINGLMSRVDSSQDVDFLDWYFGYWTQKKFGLDGTLQTGKRVLSKNSPTAKEKIQKEVLEEFTNRVLQPELAKLELKTISRDISQIYTSELQRNFEKIRIKYNIPKVDWNEYLQGVTVLVTNVEGKQVPLQLKAFTIGSLGSGALLTKATVVLFEKMTGKIATKALVSTSFLGKTGGLVGGEFLGPLATMAIIAWDVVDVHNTEVKYRPILKQNIEGYFSLMKKDILNNEQSGIQKVILDIEKSVRKGMSGSRLPSLNWG</sequence>
<comment type="caution">
    <text evidence="2">The sequence shown here is derived from an EMBL/GenBank/DDBJ whole genome shotgun (WGS) entry which is preliminary data.</text>
</comment>
<dbReference type="OrthoDB" id="517881at2"/>
<evidence type="ECO:0000313" key="3">
    <source>
        <dbReference type="EMBL" id="KST66683.1"/>
    </source>
</evidence>
<gene>
    <name evidence="2" type="ORF">BC008_25670</name>
    <name evidence="3" type="ORF">BC008_26195</name>
</gene>
<organism evidence="2 4">
    <name type="scientific">Mastigocoleus testarum BC008</name>
    <dbReference type="NCBI Taxonomy" id="371196"/>
    <lineage>
        <taxon>Bacteria</taxon>
        <taxon>Bacillati</taxon>
        <taxon>Cyanobacteriota</taxon>
        <taxon>Cyanophyceae</taxon>
        <taxon>Nostocales</taxon>
        <taxon>Hapalosiphonaceae</taxon>
        <taxon>Mastigocoleus</taxon>
    </lineage>
</organism>
<keyword evidence="1" id="KW-1133">Transmembrane helix</keyword>
<reference evidence="2 4" key="1">
    <citation type="journal article" date="2015" name="Genome Announc.">
        <title>Draft Genome of the Euendolithic (true boring) Cyanobacterium Mastigocoleus testarum strain BC008.</title>
        <authorList>
            <person name="Guida B.S."/>
            <person name="Garcia-Pichel F."/>
        </authorList>
    </citation>
    <scope>NUCLEOTIDE SEQUENCE [LARGE SCALE GENOMIC DNA]</scope>
    <source>
        <strain evidence="2 4">BC008</strain>
    </source>
</reference>
<keyword evidence="1" id="KW-0812">Transmembrane</keyword>
<proteinExistence type="predicted"/>
<evidence type="ECO:0000256" key="1">
    <source>
        <dbReference type="SAM" id="Phobius"/>
    </source>
</evidence>
<keyword evidence="1" id="KW-0472">Membrane</keyword>
<name>A0A0V7ZPJ7_9CYAN</name>
<evidence type="ECO:0000313" key="4">
    <source>
        <dbReference type="Proteomes" id="UP000053372"/>
    </source>
</evidence>
<dbReference type="Proteomes" id="UP000053372">
    <property type="component" value="Unassembled WGS sequence"/>
</dbReference>
<feature type="transmembrane region" description="Helical" evidence="1">
    <location>
        <begin position="34"/>
        <end position="55"/>
    </location>
</feature>